<evidence type="ECO:0000256" key="5">
    <source>
        <dbReference type="SAM" id="Phobius"/>
    </source>
</evidence>
<feature type="transmembrane region" description="Helical" evidence="5">
    <location>
        <begin position="12"/>
        <end position="39"/>
    </location>
</feature>
<keyword evidence="3 5" id="KW-1133">Transmembrane helix</keyword>
<dbReference type="Proteomes" id="UP000199045">
    <property type="component" value="Unassembled WGS sequence"/>
</dbReference>
<feature type="transmembrane region" description="Helical" evidence="5">
    <location>
        <begin position="97"/>
        <end position="116"/>
    </location>
</feature>
<organism evidence="6 7">
    <name type="scientific">Chitinophaga filiformis</name>
    <name type="common">Myxococcus filiformis</name>
    <name type="synonym">Flexibacter filiformis</name>
    <dbReference type="NCBI Taxonomy" id="104663"/>
    <lineage>
        <taxon>Bacteria</taxon>
        <taxon>Pseudomonadati</taxon>
        <taxon>Bacteroidota</taxon>
        <taxon>Chitinophagia</taxon>
        <taxon>Chitinophagales</taxon>
        <taxon>Chitinophagaceae</taxon>
        <taxon>Chitinophaga</taxon>
    </lineage>
</organism>
<protein>
    <recommendedName>
        <fullName evidence="8">DUF4870 domain-containing protein</fullName>
    </recommendedName>
</protein>
<keyword evidence="4 5" id="KW-0472">Membrane</keyword>
<comment type="subcellular location">
    <subcellularLocation>
        <location evidence="1">Membrane</location>
        <topology evidence="1">Multi-pass membrane protein</topology>
    </subcellularLocation>
</comment>
<feature type="transmembrane region" description="Helical" evidence="5">
    <location>
        <begin position="59"/>
        <end position="77"/>
    </location>
</feature>
<dbReference type="OrthoDB" id="9808930at2"/>
<accession>A0A1G7YZS1</accession>
<sequence>MQQQEERNWALAMHLGGLAGMLFIPPAGNIIVALVLWLVKRNESEFLNQTGKEALNFQITLSIVNVALNLIGMINHWDWAWGRPGFHYWDITDISLFHGTRGIVYLVNIIFSIIAATKAHNGVLYRYPLSWRLVK</sequence>
<proteinExistence type="predicted"/>
<evidence type="ECO:0000256" key="4">
    <source>
        <dbReference type="ARBA" id="ARBA00023136"/>
    </source>
</evidence>
<gene>
    <name evidence="6" type="ORF">SAMN04488121_10863</name>
</gene>
<evidence type="ECO:0000256" key="2">
    <source>
        <dbReference type="ARBA" id="ARBA00022692"/>
    </source>
</evidence>
<dbReference type="Pfam" id="PF09685">
    <property type="entry name" value="MamF_MmsF"/>
    <property type="match status" value="1"/>
</dbReference>
<keyword evidence="2 5" id="KW-0812">Transmembrane</keyword>
<reference evidence="7" key="1">
    <citation type="submission" date="2016-10" db="EMBL/GenBank/DDBJ databases">
        <authorList>
            <person name="Varghese N."/>
            <person name="Submissions S."/>
        </authorList>
    </citation>
    <scope>NUCLEOTIDE SEQUENCE [LARGE SCALE GENOMIC DNA]</scope>
    <source>
        <strain evidence="7">DSM 527</strain>
    </source>
</reference>
<evidence type="ECO:0008006" key="8">
    <source>
        <dbReference type="Google" id="ProtNLM"/>
    </source>
</evidence>
<dbReference type="InterPro" id="IPR019109">
    <property type="entry name" value="MamF_MmsF"/>
</dbReference>
<dbReference type="EMBL" id="FNBN01000008">
    <property type="protein sequence ID" value="SDH01766.1"/>
    <property type="molecule type" value="Genomic_DNA"/>
</dbReference>
<name>A0A1G7YZS1_CHIFI</name>
<dbReference type="AlphaFoldDB" id="A0A1G7YZS1"/>
<evidence type="ECO:0000256" key="3">
    <source>
        <dbReference type="ARBA" id="ARBA00022989"/>
    </source>
</evidence>
<dbReference type="RefSeq" id="WP_089836229.1">
    <property type="nucleotide sequence ID" value="NZ_FNBN01000008.1"/>
</dbReference>
<evidence type="ECO:0000256" key="1">
    <source>
        <dbReference type="ARBA" id="ARBA00004141"/>
    </source>
</evidence>
<evidence type="ECO:0000313" key="7">
    <source>
        <dbReference type="Proteomes" id="UP000199045"/>
    </source>
</evidence>
<evidence type="ECO:0000313" key="6">
    <source>
        <dbReference type="EMBL" id="SDH01766.1"/>
    </source>
</evidence>